<evidence type="ECO:0000313" key="3">
    <source>
        <dbReference type="Proteomes" id="UP001066276"/>
    </source>
</evidence>
<protein>
    <submittedName>
        <fullName evidence="2">Uncharacterized protein</fullName>
    </submittedName>
</protein>
<dbReference type="EMBL" id="JANPWB010000008">
    <property type="protein sequence ID" value="KAJ1163722.1"/>
    <property type="molecule type" value="Genomic_DNA"/>
</dbReference>
<reference evidence="2" key="1">
    <citation type="journal article" date="2022" name="bioRxiv">
        <title>Sequencing and chromosome-scale assembly of the giantPleurodeles waltlgenome.</title>
        <authorList>
            <person name="Brown T."/>
            <person name="Elewa A."/>
            <person name="Iarovenko S."/>
            <person name="Subramanian E."/>
            <person name="Araus A.J."/>
            <person name="Petzold A."/>
            <person name="Susuki M."/>
            <person name="Suzuki K.-i.T."/>
            <person name="Hayashi T."/>
            <person name="Toyoda A."/>
            <person name="Oliveira C."/>
            <person name="Osipova E."/>
            <person name="Leigh N.D."/>
            <person name="Simon A."/>
            <person name="Yun M.H."/>
        </authorList>
    </citation>
    <scope>NUCLEOTIDE SEQUENCE</scope>
    <source>
        <strain evidence="2">20211129_DDA</strain>
        <tissue evidence="2">Liver</tissue>
    </source>
</reference>
<keyword evidence="3" id="KW-1185">Reference proteome</keyword>
<dbReference type="AlphaFoldDB" id="A0AAV7SI06"/>
<feature type="compositionally biased region" description="Acidic residues" evidence="1">
    <location>
        <begin position="80"/>
        <end position="91"/>
    </location>
</feature>
<sequence length="100" mass="11181">MVRHYRSPVQPSSFLLQGIRHTSKSRGRRSVTTATALHCSRELLSESFTEKCGISNALDGEEDELIYEDSSSESSSVQLEDIEDSSEDEEFLGFPDSSDF</sequence>
<evidence type="ECO:0000313" key="2">
    <source>
        <dbReference type="EMBL" id="KAJ1163722.1"/>
    </source>
</evidence>
<feature type="region of interest" description="Disordered" evidence="1">
    <location>
        <begin position="66"/>
        <end position="100"/>
    </location>
</feature>
<dbReference type="Proteomes" id="UP001066276">
    <property type="component" value="Chromosome 4_2"/>
</dbReference>
<name>A0AAV7SI06_PLEWA</name>
<proteinExistence type="predicted"/>
<comment type="caution">
    <text evidence="2">The sequence shown here is derived from an EMBL/GenBank/DDBJ whole genome shotgun (WGS) entry which is preliminary data.</text>
</comment>
<organism evidence="2 3">
    <name type="scientific">Pleurodeles waltl</name>
    <name type="common">Iberian ribbed newt</name>
    <dbReference type="NCBI Taxonomy" id="8319"/>
    <lineage>
        <taxon>Eukaryota</taxon>
        <taxon>Metazoa</taxon>
        <taxon>Chordata</taxon>
        <taxon>Craniata</taxon>
        <taxon>Vertebrata</taxon>
        <taxon>Euteleostomi</taxon>
        <taxon>Amphibia</taxon>
        <taxon>Batrachia</taxon>
        <taxon>Caudata</taxon>
        <taxon>Salamandroidea</taxon>
        <taxon>Salamandridae</taxon>
        <taxon>Pleurodelinae</taxon>
        <taxon>Pleurodeles</taxon>
    </lineage>
</organism>
<evidence type="ECO:0000256" key="1">
    <source>
        <dbReference type="SAM" id="MobiDB-lite"/>
    </source>
</evidence>
<accession>A0AAV7SI06</accession>
<gene>
    <name evidence="2" type="ORF">NDU88_004175</name>
</gene>